<evidence type="ECO:0000313" key="3">
    <source>
        <dbReference type="EMBL" id="QIA63871.1"/>
    </source>
</evidence>
<dbReference type="EMBL" id="CP047475">
    <property type="protein sequence ID" value="QIA63871.1"/>
    <property type="molecule type" value="Genomic_DNA"/>
</dbReference>
<reference evidence="3 4" key="1">
    <citation type="submission" date="2020-01" db="EMBL/GenBank/DDBJ databases">
        <title>Whole genome and functional gene identification of agarase of Vibrio HN897.</title>
        <authorList>
            <person name="Liu Y."/>
            <person name="Zhao Z."/>
        </authorList>
    </citation>
    <scope>NUCLEOTIDE SEQUENCE [LARGE SCALE GENOMIC DNA]</scope>
    <source>
        <strain evidence="3 4">HN897</strain>
    </source>
</reference>
<gene>
    <name evidence="3" type="ORF">GT360_10220</name>
</gene>
<evidence type="ECO:0000256" key="1">
    <source>
        <dbReference type="ARBA" id="ARBA00023012"/>
    </source>
</evidence>
<dbReference type="RefSeq" id="WP_164648766.1">
    <property type="nucleotide sequence ID" value="NZ_CP047475.1"/>
</dbReference>
<dbReference type="AlphaFoldDB" id="A0A7Z2YE06"/>
<organism evidence="3 4">
    <name type="scientific">Vibrio astriarenae</name>
    <dbReference type="NCBI Taxonomy" id="1481923"/>
    <lineage>
        <taxon>Bacteria</taxon>
        <taxon>Pseudomonadati</taxon>
        <taxon>Pseudomonadota</taxon>
        <taxon>Gammaproteobacteria</taxon>
        <taxon>Vibrionales</taxon>
        <taxon>Vibrionaceae</taxon>
        <taxon>Vibrio</taxon>
    </lineage>
</organism>
<sequence length="111" mass="12165">MQIMNRVKIDELGAQIGTGNLVPLFEIFTGELAQYQELLKNCDSGMVSRELGEICHALKSSAASFGADALCEHAIQVDGEFKAGNDLSKGEWVADTLELLVQTHEAYTQYK</sequence>
<dbReference type="InterPro" id="IPR008207">
    <property type="entry name" value="Sig_transdc_His_kin_Hpt_dom"/>
</dbReference>
<evidence type="ECO:0000313" key="4">
    <source>
        <dbReference type="Proteomes" id="UP000464262"/>
    </source>
</evidence>
<dbReference type="GO" id="GO:0000160">
    <property type="term" value="P:phosphorelay signal transduction system"/>
    <property type="evidence" value="ECO:0007669"/>
    <property type="project" value="UniProtKB-KW"/>
</dbReference>
<dbReference type="Pfam" id="PF01627">
    <property type="entry name" value="Hpt"/>
    <property type="match status" value="1"/>
</dbReference>
<dbReference type="KEGG" id="vas:GT360_10220"/>
<dbReference type="GO" id="GO:0004672">
    <property type="term" value="F:protein kinase activity"/>
    <property type="evidence" value="ECO:0007669"/>
    <property type="project" value="UniProtKB-ARBA"/>
</dbReference>
<proteinExistence type="predicted"/>
<dbReference type="Proteomes" id="UP000464262">
    <property type="component" value="Chromosome 1"/>
</dbReference>
<protein>
    <recommendedName>
        <fullName evidence="2">HPt domain-containing protein</fullName>
    </recommendedName>
</protein>
<evidence type="ECO:0000259" key="2">
    <source>
        <dbReference type="Pfam" id="PF01627"/>
    </source>
</evidence>
<feature type="domain" description="HPt" evidence="2">
    <location>
        <begin position="25"/>
        <end position="101"/>
    </location>
</feature>
<dbReference type="Gene3D" id="1.20.120.160">
    <property type="entry name" value="HPT domain"/>
    <property type="match status" value="1"/>
</dbReference>
<keyword evidence="1" id="KW-0902">Two-component regulatory system</keyword>
<keyword evidence="4" id="KW-1185">Reference proteome</keyword>
<name>A0A7Z2YE06_9VIBR</name>
<dbReference type="SUPFAM" id="SSF47226">
    <property type="entry name" value="Histidine-containing phosphotransfer domain, HPT domain"/>
    <property type="match status" value="1"/>
</dbReference>
<dbReference type="InterPro" id="IPR036641">
    <property type="entry name" value="HPT_dom_sf"/>
</dbReference>
<accession>A0A7Z2YE06</accession>